<dbReference type="STRING" id="322095.HMPREF3185_00019"/>
<feature type="region of interest" description="Disordered" evidence="1">
    <location>
        <begin position="1"/>
        <end position="23"/>
    </location>
</feature>
<comment type="caution">
    <text evidence="2">The sequence shown here is derived from an EMBL/GenBank/DDBJ whole genome shotgun (WGS) entry which is preliminary data.</text>
</comment>
<feature type="compositionally biased region" description="Basic and acidic residues" evidence="1">
    <location>
        <begin position="417"/>
        <end position="429"/>
    </location>
</feature>
<evidence type="ECO:0000256" key="1">
    <source>
        <dbReference type="SAM" id="MobiDB-lite"/>
    </source>
</evidence>
<dbReference type="InterPro" id="IPR009279">
    <property type="entry name" value="Portal_Mu"/>
</dbReference>
<evidence type="ECO:0008006" key="4">
    <source>
        <dbReference type="Google" id="ProtNLM"/>
    </source>
</evidence>
<sequence>MAKNRTQKRIQQGGSLRSSSGSSYHVPDVVLQMPELFLFDLQKFQNSLRRAKQIDFPSRSRLYDLYESSELDIHYMGVLSKRLRGVTRIPIEFHRDGKPDDVITPQLRSPWFKEVRKEITLAQFWGFSLMQFYLDEEGNIRADQINRKHYNPITRQLLQYQDDQVGAPIEEFDNMLFVGGERDLGALVDIMIAILYKRGNVSDWAKFCNIFGIPIREYTYDAGDQEARRKIIEDARRQGSSAVYIHPKESSLVLHEPKNASATGELFENFTNYWDSKISIRVLGNTLTTDAKKVGTQALGEVHKEVEDEMNEDDRDTILDVLNYHMRPIFSNLGFNTEGGEFVYAKKDKTHPTQQVDIVLKLNSIGLPISDDYLYEFSGIPKPENYDELLAEKKANKEALQAQLLGGDTPSTEEGNTDDHNLSEEEKTKGNTPPQGKKGLRNLLSRFFSLAPLPGGADSDF</sequence>
<organism evidence="2 3">
    <name type="scientific">Porphyromonas somerae</name>
    <dbReference type="NCBI Taxonomy" id="322095"/>
    <lineage>
        <taxon>Bacteria</taxon>
        <taxon>Pseudomonadati</taxon>
        <taxon>Bacteroidota</taxon>
        <taxon>Bacteroidia</taxon>
        <taxon>Bacteroidales</taxon>
        <taxon>Porphyromonadaceae</taxon>
        <taxon>Porphyromonas</taxon>
    </lineage>
</organism>
<evidence type="ECO:0000313" key="3">
    <source>
        <dbReference type="Proteomes" id="UP000070224"/>
    </source>
</evidence>
<dbReference type="Pfam" id="PF06074">
    <property type="entry name" value="Portal_Mu"/>
    <property type="match status" value="1"/>
</dbReference>
<accession>A0A134BGG2</accession>
<dbReference type="RefSeq" id="WP_060934686.1">
    <property type="nucleotide sequence ID" value="NZ_KQ960407.1"/>
</dbReference>
<feature type="compositionally biased region" description="Low complexity" evidence="1">
    <location>
        <begin position="13"/>
        <end position="23"/>
    </location>
</feature>
<name>A0A134BGG2_9PORP</name>
<dbReference type="Proteomes" id="UP000070224">
    <property type="component" value="Unassembled WGS sequence"/>
</dbReference>
<protein>
    <recommendedName>
        <fullName evidence="4">DUF935 family protein</fullName>
    </recommendedName>
</protein>
<feature type="region of interest" description="Disordered" evidence="1">
    <location>
        <begin position="404"/>
        <end position="441"/>
    </location>
</feature>
<proteinExistence type="predicted"/>
<reference evidence="3" key="1">
    <citation type="submission" date="2016-01" db="EMBL/GenBank/DDBJ databases">
        <authorList>
            <person name="Mitreva M."/>
            <person name="Pepin K.H."/>
            <person name="Mihindukulasuriya K.A."/>
            <person name="Fulton R."/>
            <person name="Fronick C."/>
            <person name="O'Laughlin M."/>
            <person name="Miner T."/>
            <person name="Herter B."/>
            <person name="Rosa B.A."/>
            <person name="Cordes M."/>
            <person name="Tomlinson C."/>
            <person name="Wollam A."/>
            <person name="Palsikar V.B."/>
            <person name="Mardis E.R."/>
            <person name="Wilson R.K."/>
        </authorList>
    </citation>
    <scope>NUCLEOTIDE SEQUENCE [LARGE SCALE GENOMIC DNA]</scope>
    <source>
        <strain evidence="3">KA00683</strain>
    </source>
</reference>
<dbReference type="EMBL" id="LSDK01000002">
    <property type="protein sequence ID" value="KXB79042.1"/>
    <property type="molecule type" value="Genomic_DNA"/>
</dbReference>
<dbReference type="OrthoDB" id="9797300at2"/>
<dbReference type="PATRIC" id="fig|322095.3.peg.19"/>
<gene>
    <name evidence="2" type="ORF">HMPREF3185_00019</name>
</gene>
<dbReference type="AlphaFoldDB" id="A0A134BGG2"/>
<evidence type="ECO:0000313" key="2">
    <source>
        <dbReference type="EMBL" id="KXB79042.1"/>
    </source>
</evidence>
<keyword evidence="3" id="KW-1185">Reference proteome</keyword>